<name>A0A6H5GI45_9HEMI</name>
<dbReference type="AlphaFoldDB" id="A0A6H5GI45"/>
<accession>A0A6H5GI45</accession>
<gene>
    <name evidence="1" type="ORF">NTEN_LOCUS8984</name>
</gene>
<organism evidence="1 2">
    <name type="scientific">Nesidiocoris tenuis</name>
    <dbReference type="NCBI Taxonomy" id="355587"/>
    <lineage>
        <taxon>Eukaryota</taxon>
        <taxon>Metazoa</taxon>
        <taxon>Ecdysozoa</taxon>
        <taxon>Arthropoda</taxon>
        <taxon>Hexapoda</taxon>
        <taxon>Insecta</taxon>
        <taxon>Pterygota</taxon>
        <taxon>Neoptera</taxon>
        <taxon>Paraneoptera</taxon>
        <taxon>Hemiptera</taxon>
        <taxon>Heteroptera</taxon>
        <taxon>Panheteroptera</taxon>
        <taxon>Cimicomorpha</taxon>
        <taxon>Miridae</taxon>
        <taxon>Dicyphina</taxon>
        <taxon>Nesidiocoris</taxon>
    </lineage>
</organism>
<dbReference type="OrthoDB" id="2121937at2759"/>
<evidence type="ECO:0000313" key="2">
    <source>
        <dbReference type="Proteomes" id="UP000479000"/>
    </source>
</evidence>
<dbReference type="Proteomes" id="UP000479000">
    <property type="component" value="Unassembled WGS sequence"/>
</dbReference>
<evidence type="ECO:0000313" key="1">
    <source>
        <dbReference type="EMBL" id="CAB0003455.1"/>
    </source>
</evidence>
<feature type="non-terminal residue" evidence="1">
    <location>
        <position position="229"/>
    </location>
</feature>
<dbReference type="EMBL" id="CADCXU010013497">
    <property type="protein sequence ID" value="CAB0003455.1"/>
    <property type="molecule type" value="Genomic_DNA"/>
</dbReference>
<sequence length="229" mass="25872">MVSPSILGQTSSGRCKEMVLFSGCDREYFLNDDIIIRTRLDASDECKPLKIVKSMWRVYFGSKFLFSYANRLNALEIPRFRLREFGNYAVHFDFSGEVLDALGNFKLDLSRKCHLTMSPADIEISIPEGTRQIARCPVDEQLKIEIRIMDPNAKLRARTSSIVASAHLEGEKISDGIFDVIVNTLATVLIILYGLQYGRNRSIIWLKTLAMSLIEDATVIVPLKIFATS</sequence>
<proteinExistence type="predicted"/>
<keyword evidence="2" id="KW-1185">Reference proteome</keyword>
<reference evidence="1 2" key="1">
    <citation type="submission" date="2020-02" db="EMBL/GenBank/DDBJ databases">
        <authorList>
            <person name="Ferguson B K."/>
        </authorList>
    </citation>
    <scope>NUCLEOTIDE SEQUENCE [LARGE SCALE GENOMIC DNA]</scope>
</reference>
<protein>
    <submittedName>
        <fullName evidence="1">Uncharacterized protein</fullName>
    </submittedName>
</protein>